<dbReference type="InterPro" id="IPR036866">
    <property type="entry name" value="RibonucZ/Hydroxyglut_hydro"/>
</dbReference>
<dbReference type="InterPro" id="IPR001279">
    <property type="entry name" value="Metallo-B-lactamas"/>
</dbReference>
<evidence type="ECO:0000313" key="3">
    <source>
        <dbReference type="Proteomes" id="UP000661918"/>
    </source>
</evidence>
<dbReference type="Pfam" id="PF00753">
    <property type="entry name" value="Lactamase_B"/>
    <property type="match status" value="1"/>
</dbReference>
<gene>
    <name evidence="2" type="ORF">GCM10010841_29830</name>
</gene>
<reference evidence="3" key="1">
    <citation type="journal article" date="2019" name="Int. J. Syst. Evol. Microbiol.">
        <title>The Global Catalogue of Microorganisms (GCM) 10K type strain sequencing project: providing services to taxonomists for standard genome sequencing and annotation.</title>
        <authorList>
            <consortium name="The Broad Institute Genomics Platform"/>
            <consortium name="The Broad Institute Genome Sequencing Center for Infectious Disease"/>
            <person name="Wu L."/>
            <person name="Ma J."/>
        </authorList>
    </citation>
    <scope>NUCLEOTIDE SEQUENCE [LARGE SCALE GENOMIC DNA]</scope>
    <source>
        <strain evidence="3">JCM 15443</strain>
    </source>
</reference>
<proteinExistence type="predicted"/>
<dbReference type="EMBL" id="BMOM01000038">
    <property type="protein sequence ID" value="GGM19862.1"/>
    <property type="molecule type" value="Genomic_DNA"/>
</dbReference>
<name>A0ABQ2GYG2_9DEIO</name>
<dbReference type="SUPFAM" id="SSF56281">
    <property type="entry name" value="Metallo-hydrolase/oxidoreductase"/>
    <property type="match status" value="1"/>
</dbReference>
<evidence type="ECO:0000313" key="2">
    <source>
        <dbReference type="EMBL" id="GGM19862.1"/>
    </source>
</evidence>
<comment type="caution">
    <text evidence="2">The sequence shown here is derived from an EMBL/GenBank/DDBJ whole genome shotgun (WGS) entry which is preliminary data.</text>
</comment>
<protein>
    <recommendedName>
        <fullName evidence="1">Metallo-beta-lactamase domain-containing protein</fullName>
    </recommendedName>
</protein>
<feature type="domain" description="Metallo-beta-lactamase" evidence="1">
    <location>
        <begin position="28"/>
        <end position="214"/>
    </location>
</feature>
<sequence>MSAPPADVEEVRPPGVDPRIRVFHAGEEVDTFVVLTRRFAVFIDTMSTPALMRQVIERVRPALQGRPVLVVNTHADWDHVYGNQLFAAGGELPGLIVGSFRTRQRLLDPAASGRLAAQQAEDRRFEEVRLVPPEVVFTEGLTLDGGDLTLELIPTPGHTPDHCSVWIPELRTLLAGDAAEFPFPSVQSGETLEQVRNSLRRLVALDPAVVLPCHGGTTDPALLEHNLTYFRVLREALQDSPLAARGAFLSDGDLPPPLTYEHILAGLGASPSRVPTLYREFHLDAVRATLDEWAQHTQGRALTPGRTAPD</sequence>
<dbReference type="Gene3D" id="3.60.15.10">
    <property type="entry name" value="Ribonuclease Z/Hydroxyacylglutathione hydrolase-like"/>
    <property type="match status" value="1"/>
</dbReference>
<dbReference type="PANTHER" id="PTHR42951">
    <property type="entry name" value="METALLO-BETA-LACTAMASE DOMAIN-CONTAINING"/>
    <property type="match status" value="1"/>
</dbReference>
<evidence type="ECO:0000259" key="1">
    <source>
        <dbReference type="SMART" id="SM00849"/>
    </source>
</evidence>
<dbReference type="Proteomes" id="UP000661918">
    <property type="component" value="Unassembled WGS sequence"/>
</dbReference>
<dbReference type="InterPro" id="IPR050855">
    <property type="entry name" value="NDM-1-like"/>
</dbReference>
<dbReference type="PANTHER" id="PTHR42951:SF4">
    <property type="entry name" value="ACYL-COENZYME A THIOESTERASE MBLAC2"/>
    <property type="match status" value="1"/>
</dbReference>
<dbReference type="SMART" id="SM00849">
    <property type="entry name" value="Lactamase_B"/>
    <property type="match status" value="1"/>
</dbReference>
<dbReference type="RefSeq" id="WP_188905150.1">
    <property type="nucleotide sequence ID" value="NZ_BMOM01000038.1"/>
</dbReference>
<dbReference type="CDD" id="cd16282">
    <property type="entry name" value="metallo-hydrolase-like_MBL-fold"/>
    <property type="match status" value="1"/>
</dbReference>
<keyword evidence="3" id="KW-1185">Reference proteome</keyword>
<accession>A0ABQ2GYG2</accession>
<organism evidence="2 3">
    <name type="scientific">Deinococcus aerophilus</name>
    <dbReference type="NCBI Taxonomy" id="522488"/>
    <lineage>
        <taxon>Bacteria</taxon>
        <taxon>Thermotogati</taxon>
        <taxon>Deinococcota</taxon>
        <taxon>Deinococci</taxon>
        <taxon>Deinococcales</taxon>
        <taxon>Deinococcaceae</taxon>
        <taxon>Deinococcus</taxon>
    </lineage>
</organism>